<dbReference type="ExpressionAtlas" id="F6HKS1">
    <property type="expression patterns" value="baseline and differential"/>
</dbReference>
<dbReference type="HOGENOM" id="CLU_466477_0_0_1"/>
<feature type="domain" description="DUF7138" evidence="2">
    <location>
        <begin position="68"/>
        <end position="154"/>
    </location>
</feature>
<gene>
    <name evidence="3" type="ordered locus">VIT_08s0007g02330</name>
</gene>
<organism evidence="3 4">
    <name type="scientific">Vitis vinifera</name>
    <name type="common">Grape</name>
    <dbReference type="NCBI Taxonomy" id="29760"/>
    <lineage>
        <taxon>Eukaryota</taxon>
        <taxon>Viridiplantae</taxon>
        <taxon>Streptophyta</taxon>
        <taxon>Embryophyta</taxon>
        <taxon>Tracheophyta</taxon>
        <taxon>Spermatophyta</taxon>
        <taxon>Magnoliopsida</taxon>
        <taxon>eudicotyledons</taxon>
        <taxon>Gunneridae</taxon>
        <taxon>Pentapetalae</taxon>
        <taxon>rosids</taxon>
        <taxon>Vitales</taxon>
        <taxon>Vitaceae</taxon>
        <taxon>Viteae</taxon>
        <taxon>Vitis</taxon>
    </lineage>
</organism>
<feature type="region of interest" description="Disordered" evidence="1">
    <location>
        <begin position="519"/>
        <end position="544"/>
    </location>
</feature>
<dbReference type="PaxDb" id="29760-VIT_08s0007g02330.t01"/>
<accession>F6HKS1</accession>
<protein>
    <recommendedName>
        <fullName evidence="2">DUF7138 domain-containing protein</fullName>
    </recommendedName>
</protein>
<evidence type="ECO:0000259" key="2">
    <source>
        <dbReference type="Pfam" id="PF23596"/>
    </source>
</evidence>
<dbReference type="InParanoid" id="F6HKS1"/>
<dbReference type="InterPro" id="IPR055562">
    <property type="entry name" value="DUF7138"/>
</dbReference>
<dbReference type="Proteomes" id="UP000009183">
    <property type="component" value="Chromosome 8"/>
</dbReference>
<dbReference type="PANTHER" id="PTHR36351:SF1">
    <property type="entry name" value="EMBRYO SAC DEVELOPMENT ARREST 12"/>
    <property type="match status" value="1"/>
</dbReference>
<name>F6HKS1_VITVI</name>
<evidence type="ECO:0000256" key="1">
    <source>
        <dbReference type="SAM" id="MobiDB-lite"/>
    </source>
</evidence>
<dbReference type="eggNOG" id="ENOG502S4PI">
    <property type="taxonomic scope" value="Eukaryota"/>
</dbReference>
<dbReference type="Pfam" id="PF23596">
    <property type="entry name" value="DUF7138"/>
    <property type="match status" value="1"/>
</dbReference>
<sequence length="585" mass="66433">MPNFGIHVPCAKPRRLMETRVSSQATLEKPTSSHHFHHFSSMLFAFSNFTTTRNCFPFIIYMMEINAGVSFPVVFFDGEREINIGDVVVFPSMEFKNFQSILSQKIGISPHQISIFLDCQRKSRSSMETRRRIPITGKVSFSAILREKDCFFLVVLKRSRRERRRKSRLLNEVEEEEENFTTRNTVAPPQKLHLLRRNQETTDQTFSGFVSPYYDQIMPSDDLFVGSQFLNYNNRLQNLQIQREKYLRSTNLHSIPNENYDFPVTNNRIGRDVIVCEECVKAMTMGKPVPFHWCVYDAVTVGFRSPAGPIARPVKRFQSFVLCFLKMAEFPPNLDDGELWLPSDIFPEEVPSKFGTHHLPSEFAYMSDIARQFAAFTLLQPPQTHPKHPLNLAPNLERLRPMIRYGPYGRPGCSTTVAVTGIGDSPCVCDSPCGCDCRLRSCWDGGRPLYEYRNVKPPQPQVDSFLQTRTLALQRHQNRFQNRSLPFQRSGSGLGGGGGGGGGFGFVRNYGGTGVFLPRISSTTTTSPNPTATDDSRKKQGMNNWHGMQVSLPRKPTMNGIGGGKQEECIRQLPPELALPQDWTY</sequence>
<evidence type="ECO:0000313" key="4">
    <source>
        <dbReference type="Proteomes" id="UP000009183"/>
    </source>
</evidence>
<dbReference type="PANTHER" id="PTHR36351">
    <property type="entry name" value="EMBRYO SAC DEVELOPMENT ARREST 12"/>
    <property type="match status" value="1"/>
</dbReference>
<reference evidence="4" key="1">
    <citation type="journal article" date="2007" name="Nature">
        <title>The grapevine genome sequence suggests ancestral hexaploidization in major angiosperm phyla.</title>
        <authorList>
            <consortium name="The French-Italian Public Consortium for Grapevine Genome Characterization."/>
            <person name="Jaillon O."/>
            <person name="Aury J.-M."/>
            <person name="Noel B."/>
            <person name="Policriti A."/>
            <person name="Clepet C."/>
            <person name="Casagrande A."/>
            <person name="Choisne N."/>
            <person name="Aubourg S."/>
            <person name="Vitulo N."/>
            <person name="Jubin C."/>
            <person name="Vezzi A."/>
            <person name="Legeai F."/>
            <person name="Hugueney P."/>
            <person name="Dasilva C."/>
            <person name="Horner D."/>
            <person name="Mica E."/>
            <person name="Jublot D."/>
            <person name="Poulain J."/>
            <person name="Bruyere C."/>
            <person name="Billault A."/>
            <person name="Segurens B."/>
            <person name="Gouyvenoux M."/>
            <person name="Ugarte E."/>
            <person name="Cattonaro F."/>
            <person name="Anthouard V."/>
            <person name="Vico V."/>
            <person name="Del Fabbro C."/>
            <person name="Alaux M."/>
            <person name="Di Gaspero G."/>
            <person name="Dumas V."/>
            <person name="Felice N."/>
            <person name="Paillard S."/>
            <person name="Juman I."/>
            <person name="Moroldo M."/>
            <person name="Scalabrin S."/>
            <person name="Canaguier A."/>
            <person name="Le Clainche I."/>
            <person name="Malacrida G."/>
            <person name="Durand E."/>
            <person name="Pesole G."/>
            <person name="Laucou V."/>
            <person name="Chatelet P."/>
            <person name="Merdinoglu D."/>
            <person name="Delledonne M."/>
            <person name="Pezzotti M."/>
            <person name="Lecharny A."/>
            <person name="Scarpelli C."/>
            <person name="Artiguenave F."/>
            <person name="Pe M.E."/>
            <person name="Valle G."/>
            <person name="Morgante M."/>
            <person name="Caboche M."/>
            <person name="Adam-Blondon A.-F."/>
            <person name="Weissenbach J."/>
            <person name="Quetier F."/>
            <person name="Wincker P."/>
        </authorList>
    </citation>
    <scope>NUCLEOTIDE SEQUENCE [LARGE SCALE GENOMIC DNA]</scope>
    <source>
        <strain evidence="4">cv. Pinot noir / PN40024</strain>
    </source>
</reference>
<evidence type="ECO:0000313" key="3">
    <source>
        <dbReference type="EMBL" id="CCB55491.1"/>
    </source>
</evidence>
<dbReference type="EMBL" id="FN595991">
    <property type="protein sequence ID" value="CCB55491.1"/>
    <property type="molecule type" value="Genomic_DNA"/>
</dbReference>
<proteinExistence type="predicted"/>
<keyword evidence="4" id="KW-1185">Reference proteome</keyword>
<dbReference type="AlphaFoldDB" id="F6HKS1"/>
<dbReference type="OrthoDB" id="1888697at2759"/>
<feature type="compositionally biased region" description="Low complexity" evidence="1">
    <location>
        <begin position="521"/>
        <end position="533"/>
    </location>
</feature>